<reference evidence="3" key="1">
    <citation type="journal article" date="2019" name="Int. J. Syst. Evol. Microbiol.">
        <title>The Global Catalogue of Microorganisms (GCM) 10K type strain sequencing project: providing services to taxonomists for standard genome sequencing and annotation.</title>
        <authorList>
            <consortium name="The Broad Institute Genomics Platform"/>
            <consortium name="The Broad Institute Genome Sequencing Center for Infectious Disease"/>
            <person name="Wu L."/>
            <person name="Ma J."/>
        </authorList>
    </citation>
    <scope>NUCLEOTIDE SEQUENCE [LARGE SCALE GENOMIC DNA]</scope>
    <source>
        <strain evidence="3">KCTC 52368</strain>
    </source>
</reference>
<keyword evidence="1" id="KW-1133">Transmembrane helix</keyword>
<dbReference type="Pfam" id="PF19578">
    <property type="entry name" value="DUF6090"/>
    <property type="match status" value="1"/>
</dbReference>
<dbReference type="InterPro" id="IPR045749">
    <property type="entry name" value="DUF6090"/>
</dbReference>
<keyword evidence="1" id="KW-0472">Membrane</keyword>
<dbReference type="RefSeq" id="WP_377767306.1">
    <property type="nucleotide sequence ID" value="NZ_JBHULB010000016.1"/>
</dbReference>
<dbReference type="EMBL" id="JBHULB010000016">
    <property type="protein sequence ID" value="MFD2587802.1"/>
    <property type="molecule type" value="Genomic_DNA"/>
</dbReference>
<feature type="transmembrane region" description="Helical" evidence="1">
    <location>
        <begin position="21"/>
        <end position="42"/>
    </location>
</feature>
<comment type="caution">
    <text evidence="2">The sequence shown here is derived from an EMBL/GenBank/DDBJ whole genome shotgun (WGS) entry which is preliminary data.</text>
</comment>
<organism evidence="2 3">
    <name type="scientific">Croceitalea marina</name>
    <dbReference type="NCBI Taxonomy" id="1775166"/>
    <lineage>
        <taxon>Bacteria</taxon>
        <taxon>Pseudomonadati</taxon>
        <taxon>Bacteroidota</taxon>
        <taxon>Flavobacteriia</taxon>
        <taxon>Flavobacteriales</taxon>
        <taxon>Flavobacteriaceae</taxon>
        <taxon>Croceitalea</taxon>
    </lineage>
</organism>
<evidence type="ECO:0000313" key="2">
    <source>
        <dbReference type="EMBL" id="MFD2587802.1"/>
    </source>
</evidence>
<keyword evidence="1" id="KW-0812">Transmembrane</keyword>
<keyword evidence="3" id="KW-1185">Reference proteome</keyword>
<evidence type="ECO:0000313" key="3">
    <source>
        <dbReference type="Proteomes" id="UP001597526"/>
    </source>
</evidence>
<protein>
    <submittedName>
        <fullName evidence="2">DUF6090 family protein</fullName>
    </submittedName>
</protein>
<accession>A0ABW5MX40</accession>
<evidence type="ECO:0000256" key="1">
    <source>
        <dbReference type="SAM" id="Phobius"/>
    </source>
</evidence>
<name>A0ABW5MX40_9FLAO</name>
<sequence>MIKFVRKIRQNLLLENKTGKYLKYAIGEILLVVIGILIALSINNWNQSRIDKRSESKYLNDIKKEIQNNNSVLDYYIKNRLPYKIEGLLAAKKYSEANIEIKDTIAFLNNVSKGGMITNGLGILSRNTFNELLSTGNFQLVSKDSIKIKVKKYYWGLDADEINVETYKSDIIKFITGLRPYNSSNPNYISKYDSKEMMIAFRSVEFRKIVDRELSYAYSLENKIDGLIEEGLEIIKFIDTELNNK</sequence>
<proteinExistence type="predicted"/>
<gene>
    <name evidence="2" type="ORF">ACFSQJ_12725</name>
</gene>
<dbReference type="Proteomes" id="UP001597526">
    <property type="component" value="Unassembled WGS sequence"/>
</dbReference>